<feature type="region of interest" description="Disordered" evidence="1">
    <location>
        <begin position="204"/>
        <end position="224"/>
    </location>
</feature>
<dbReference type="SUPFAM" id="SSF53300">
    <property type="entry name" value="vWA-like"/>
    <property type="match status" value="1"/>
</dbReference>
<evidence type="ECO:0000313" key="5">
    <source>
        <dbReference type="Proteomes" id="UP000323258"/>
    </source>
</evidence>
<organism evidence="4 5">
    <name type="scientific">Neoaquamicrobium microcysteis</name>
    <dbReference type="NCBI Taxonomy" id="2682781"/>
    <lineage>
        <taxon>Bacteria</taxon>
        <taxon>Pseudomonadati</taxon>
        <taxon>Pseudomonadota</taxon>
        <taxon>Alphaproteobacteria</taxon>
        <taxon>Hyphomicrobiales</taxon>
        <taxon>Phyllobacteriaceae</taxon>
        <taxon>Neoaquamicrobium</taxon>
    </lineage>
</organism>
<feature type="domain" description="VWFA" evidence="3">
    <location>
        <begin position="23"/>
        <end position="202"/>
    </location>
</feature>
<dbReference type="InterPro" id="IPR002035">
    <property type="entry name" value="VWF_A"/>
</dbReference>
<protein>
    <submittedName>
        <fullName evidence="4">VWA domain-containing protein</fullName>
    </submittedName>
</protein>
<dbReference type="AlphaFoldDB" id="A0A5D4GW73"/>
<feature type="signal peptide" evidence="2">
    <location>
        <begin position="1"/>
        <end position="21"/>
    </location>
</feature>
<dbReference type="SMART" id="SM00327">
    <property type="entry name" value="VWA"/>
    <property type="match status" value="1"/>
</dbReference>
<evidence type="ECO:0000259" key="3">
    <source>
        <dbReference type="PROSITE" id="PS50234"/>
    </source>
</evidence>
<dbReference type="EMBL" id="VSZS01000063">
    <property type="protein sequence ID" value="TYR32059.1"/>
    <property type="molecule type" value="Genomic_DNA"/>
</dbReference>
<dbReference type="InterPro" id="IPR036465">
    <property type="entry name" value="vWFA_dom_sf"/>
</dbReference>
<reference evidence="4 5" key="1">
    <citation type="submission" date="2019-08" db="EMBL/GenBank/DDBJ databases">
        <authorList>
            <person name="Seo Y.L."/>
        </authorList>
    </citation>
    <scope>NUCLEOTIDE SEQUENCE [LARGE SCALE GENOMIC DNA]</scope>
    <source>
        <strain evidence="4 5">MaA-C15</strain>
    </source>
</reference>
<keyword evidence="2" id="KW-0732">Signal</keyword>
<dbReference type="RefSeq" id="WP_148915217.1">
    <property type="nucleotide sequence ID" value="NZ_VSZS01000063.1"/>
</dbReference>
<dbReference type="Pfam" id="PF13519">
    <property type="entry name" value="VWA_2"/>
    <property type="match status" value="1"/>
</dbReference>
<comment type="caution">
    <text evidence="4">The sequence shown here is derived from an EMBL/GenBank/DDBJ whole genome shotgun (WGS) entry which is preliminary data.</text>
</comment>
<dbReference type="Proteomes" id="UP000323258">
    <property type="component" value="Unassembled WGS sequence"/>
</dbReference>
<reference evidence="4 5" key="2">
    <citation type="submission" date="2019-09" db="EMBL/GenBank/DDBJ databases">
        <title>Mesorhizobium sp. MaA-C15 isolated from Microcystis aeruginosa.</title>
        <authorList>
            <person name="Jeong S.E."/>
            <person name="Jin H.M."/>
            <person name="Jeon C.O."/>
        </authorList>
    </citation>
    <scope>NUCLEOTIDE SEQUENCE [LARGE SCALE GENOMIC DNA]</scope>
    <source>
        <strain evidence="4 5">MaA-C15</strain>
    </source>
</reference>
<evidence type="ECO:0000256" key="1">
    <source>
        <dbReference type="SAM" id="MobiDB-lite"/>
    </source>
</evidence>
<name>A0A5D4GW73_9HYPH</name>
<accession>A0A5D4GW73</accession>
<keyword evidence="5" id="KW-1185">Reference proteome</keyword>
<proteinExistence type="predicted"/>
<evidence type="ECO:0000256" key="2">
    <source>
        <dbReference type="SAM" id="SignalP"/>
    </source>
</evidence>
<gene>
    <name evidence="4" type="ORF">FY036_13320</name>
</gene>
<dbReference type="PROSITE" id="PS50234">
    <property type="entry name" value="VWFA"/>
    <property type="match status" value="1"/>
</dbReference>
<evidence type="ECO:0000313" key="4">
    <source>
        <dbReference type="EMBL" id="TYR32059.1"/>
    </source>
</evidence>
<feature type="chain" id="PRO_5022860604" evidence="2">
    <location>
        <begin position="22"/>
        <end position="552"/>
    </location>
</feature>
<sequence length="552" mass="57864">MRLAGLMAASLLLASATVSTADRAIIVLDGSGSMWGQIDGKPKLEIARETLRTVLGAVPADLELGLIAYGHRQKGMCSDIELVVDPAAGTGAAIADAADAMRFLGKTPLSQAVKQAAETLRFIEEKATVILITDGIETCDADPCALANELEQSGVDFTAHVVGFGLSREEGRQVACLADNTGGRYIQANDAGGLADALTRTVVAEASPEPEPEPQPEPQPEPEPVAAFNIVPTVALSEDTDDLEDSAGNAYEVYRASPDGSRGEHVTTEYGRWRGTLEQGEYVMVARLGRAQVEQPVEVAADAVAEPHFVLNAGRLIVRPRPQEGAEVPEGASTLVDHPGEGEGVYYGVANDVFPAGDQVVTVEIGEGSVTETIALAAGETVEKDIIVGVGRAVLNASYVDGMAVEEGGLYVEIFKAAKRLDGSRESMAYGYGPGTEYDVPPGDYVAFARMDKASAEVPFTVEVGERIEANVVLNAGVLAIAAPGADFIEVFGAARNIQGNRASIGYQYGEAYQLTVPAGDYVVVRRLPNDGGQAEGTATVKAGERTEISVQ</sequence>
<dbReference type="Gene3D" id="3.40.50.410">
    <property type="entry name" value="von Willebrand factor, type A domain"/>
    <property type="match status" value="1"/>
</dbReference>
<dbReference type="OrthoDB" id="9783818at2"/>